<dbReference type="EMBL" id="MRCA01000002">
    <property type="protein sequence ID" value="OKH15687.1"/>
    <property type="molecule type" value="Genomic_DNA"/>
</dbReference>
<organism evidence="1 2">
    <name type="scientific">Fischerella major NIES-592</name>
    <dbReference type="NCBI Taxonomy" id="210994"/>
    <lineage>
        <taxon>Bacteria</taxon>
        <taxon>Bacillati</taxon>
        <taxon>Cyanobacteriota</taxon>
        <taxon>Cyanophyceae</taxon>
        <taxon>Nostocales</taxon>
        <taxon>Hapalosiphonaceae</taxon>
        <taxon>Fischerella</taxon>
    </lineage>
</organism>
<keyword evidence="2" id="KW-1185">Reference proteome</keyword>
<reference evidence="1 2" key="1">
    <citation type="submission" date="2016-11" db="EMBL/GenBank/DDBJ databases">
        <title>Draft Genome Sequences of Nine Cyanobacterial Strains from Diverse Habitats.</title>
        <authorList>
            <person name="Zhu T."/>
            <person name="Hou S."/>
            <person name="Lu X."/>
            <person name="Hess W.R."/>
        </authorList>
    </citation>
    <scope>NUCLEOTIDE SEQUENCE [LARGE SCALE GENOMIC DNA]</scope>
    <source>
        <strain evidence="1 2">NIES-592</strain>
    </source>
</reference>
<proteinExistence type="predicted"/>
<name>A0A1U7H3F6_9CYAN</name>
<comment type="caution">
    <text evidence="1">The sequence shown here is derived from an EMBL/GenBank/DDBJ whole genome shotgun (WGS) entry which is preliminary data.</text>
</comment>
<dbReference type="RefSeq" id="WP_016867676.1">
    <property type="nucleotide sequence ID" value="NZ_MRCA01000002.1"/>
</dbReference>
<accession>A0A1U7H3F6</accession>
<protein>
    <submittedName>
        <fullName evidence="1">Uncharacterized protein</fullName>
    </submittedName>
</protein>
<evidence type="ECO:0000313" key="2">
    <source>
        <dbReference type="Proteomes" id="UP000186391"/>
    </source>
</evidence>
<evidence type="ECO:0000313" key="1">
    <source>
        <dbReference type="EMBL" id="OKH15687.1"/>
    </source>
</evidence>
<sequence>MIRTVIWLPKVGKPQQNHSSVAIPTFEFGHAAIEIVDGSYISKWPKRPETPYGYTMCYEEDVDLCGREADEIIEINHLNEKTMEKYWDSVRDKEFHDLFRNCCRIAGKALTQGYYWSEFSNFKLYFRRVKRRFKNLPDAFQDTFGEPFNMLITWTPYTVSGHAKYIKKIVD</sequence>
<dbReference type="OrthoDB" id="516171at2"/>
<gene>
    <name evidence="1" type="ORF">NIES592_06305</name>
</gene>
<dbReference type="AlphaFoldDB" id="A0A1U7H3F6"/>
<dbReference type="Proteomes" id="UP000186391">
    <property type="component" value="Unassembled WGS sequence"/>
</dbReference>